<evidence type="ECO:0000313" key="13">
    <source>
        <dbReference type="Proteomes" id="UP000239899"/>
    </source>
</evidence>
<dbReference type="Pfam" id="PF16760">
    <property type="entry name" value="CBM53"/>
    <property type="match status" value="2"/>
</dbReference>
<feature type="coiled-coil region" evidence="8">
    <location>
        <begin position="1377"/>
        <end position="1414"/>
    </location>
</feature>
<evidence type="ECO:0000256" key="2">
    <source>
        <dbReference type="ARBA" id="ARBA00004727"/>
    </source>
</evidence>
<proteinExistence type="inferred from homology"/>
<dbReference type="InterPro" id="IPR013534">
    <property type="entry name" value="Starch_synth_cat_dom"/>
</dbReference>
<dbReference type="GO" id="GO:0009011">
    <property type="term" value="F:alpha-1,4-glucan glucosyltransferase (ADP-glucose donor) activity"/>
    <property type="evidence" value="ECO:0007669"/>
    <property type="project" value="UniProtKB-EC"/>
</dbReference>
<feature type="domain" description="Carbohydrate binding module family 25" evidence="11">
    <location>
        <begin position="1266"/>
        <end position="1357"/>
    </location>
</feature>
<dbReference type="InterPro" id="IPR011835">
    <property type="entry name" value="GS/SS"/>
</dbReference>
<evidence type="ECO:0000256" key="5">
    <source>
        <dbReference type="ARBA" id="ARBA00022676"/>
    </source>
</evidence>
<comment type="catalytic activity">
    <reaction evidence="1">
        <text>[(1-&gt;4)-alpha-D-glucosyl](n) + ADP-alpha-D-glucose = [(1-&gt;4)-alpha-D-glucosyl](n+1) + ADP + H(+)</text>
        <dbReference type="Rhea" id="RHEA:18189"/>
        <dbReference type="Rhea" id="RHEA-COMP:9584"/>
        <dbReference type="Rhea" id="RHEA-COMP:9587"/>
        <dbReference type="ChEBI" id="CHEBI:15378"/>
        <dbReference type="ChEBI" id="CHEBI:15444"/>
        <dbReference type="ChEBI" id="CHEBI:57498"/>
        <dbReference type="ChEBI" id="CHEBI:456216"/>
        <dbReference type="EC" id="2.4.1.21"/>
    </reaction>
</comment>
<keyword evidence="10" id="KW-1133">Transmembrane helix</keyword>
<comment type="caution">
    <text evidence="12">The sequence shown here is derived from an EMBL/GenBank/DDBJ whole genome shotgun (WGS) entry which is preliminary data.</text>
</comment>
<dbReference type="Gene3D" id="2.60.40.10">
    <property type="entry name" value="Immunoglobulins"/>
    <property type="match status" value="2"/>
</dbReference>
<feature type="compositionally biased region" description="Low complexity" evidence="9">
    <location>
        <begin position="96"/>
        <end position="109"/>
    </location>
</feature>
<evidence type="ECO:0000256" key="10">
    <source>
        <dbReference type="SAM" id="Phobius"/>
    </source>
</evidence>
<dbReference type="SUPFAM" id="SSF53756">
    <property type="entry name" value="UDP-Glycosyltransferase/glycogen phosphorylase"/>
    <property type="match status" value="1"/>
</dbReference>
<name>A0A2P6TK87_CHLSO</name>
<keyword evidence="8" id="KW-0175">Coiled coil</keyword>
<protein>
    <recommendedName>
        <fullName evidence="4">starch synthase</fullName>
        <ecNumber evidence="4">2.4.1.21</ecNumber>
    </recommendedName>
</protein>
<keyword evidence="10" id="KW-0812">Transmembrane</keyword>
<dbReference type="Gene3D" id="3.40.50.2000">
    <property type="entry name" value="Glycogen Phosphorylase B"/>
    <property type="match status" value="3"/>
</dbReference>
<feature type="domain" description="Carbohydrate binding module family 25" evidence="11">
    <location>
        <begin position="1431"/>
        <end position="1519"/>
    </location>
</feature>
<feature type="region of interest" description="Disordered" evidence="9">
    <location>
        <begin position="70"/>
        <end position="122"/>
    </location>
</feature>
<dbReference type="UniPathway" id="UPA00152"/>
<dbReference type="InterPro" id="IPR013783">
    <property type="entry name" value="Ig-like_fold"/>
</dbReference>
<dbReference type="GO" id="GO:0004373">
    <property type="term" value="F:alpha-1,4-glucan glucosyltransferase (UDP-glucose donor) activity"/>
    <property type="evidence" value="ECO:0007669"/>
    <property type="project" value="InterPro"/>
</dbReference>
<dbReference type="Pfam" id="PF00534">
    <property type="entry name" value="Glycos_transf_1"/>
    <property type="match status" value="1"/>
</dbReference>
<feature type="compositionally biased region" description="Low complexity" evidence="9">
    <location>
        <begin position="899"/>
        <end position="914"/>
    </location>
</feature>
<dbReference type="EMBL" id="LHPG02000013">
    <property type="protein sequence ID" value="PRW44481.1"/>
    <property type="molecule type" value="Genomic_DNA"/>
</dbReference>
<dbReference type="OrthoDB" id="2018403at2759"/>
<dbReference type="SMART" id="SM01066">
    <property type="entry name" value="CBM_25"/>
    <property type="match status" value="3"/>
</dbReference>
<feature type="region of interest" description="Disordered" evidence="9">
    <location>
        <begin position="896"/>
        <end position="942"/>
    </location>
</feature>
<dbReference type="Proteomes" id="UP000239899">
    <property type="component" value="Unassembled WGS sequence"/>
</dbReference>
<comment type="similarity">
    <text evidence="3">Belongs to the glycosyltransferase 1 family. Bacterial/plant glycogen synthase subfamily.</text>
</comment>
<dbReference type="HAMAP" id="MF_00484">
    <property type="entry name" value="Glycogen_synth"/>
    <property type="match status" value="1"/>
</dbReference>
<evidence type="ECO:0000313" key="12">
    <source>
        <dbReference type="EMBL" id="PRW44481.1"/>
    </source>
</evidence>
<evidence type="ECO:0000256" key="3">
    <source>
        <dbReference type="ARBA" id="ARBA00010281"/>
    </source>
</evidence>
<reference evidence="12 13" key="1">
    <citation type="journal article" date="2018" name="Plant J.">
        <title>Genome sequences of Chlorella sorokiniana UTEX 1602 and Micractinium conductrix SAG 241.80: implications to maltose excretion by a green alga.</title>
        <authorList>
            <person name="Arriola M.B."/>
            <person name="Velmurugan N."/>
            <person name="Zhang Y."/>
            <person name="Plunkett M.H."/>
            <person name="Hondzo H."/>
            <person name="Barney B.M."/>
        </authorList>
    </citation>
    <scope>NUCLEOTIDE SEQUENCE [LARGE SCALE GENOMIC DNA]</scope>
    <source>
        <strain evidence="13">UTEX 1602</strain>
    </source>
</reference>
<dbReference type="GO" id="GO:2001070">
    <property type="term" value="F:starch binding"/>
    <property type="evidence" value="ECO:0007669"/>
    <property type="project" value="InterPro"/>
</dbReference>
<dbReference type="PANTHER" id="PTHR46083">
    <property type="match status" value="1"/>
</dbReference>
<evidence type="ECO:0000256" key="7">
    <source>
        <dbReference type="ARBA" id="ARBA00022922"/>
    </source>
</evidence>
<dbReference type="GO" id="GO:0019252">
    <property type="term" value="P:starch biosynthetic process"/>
    <property type="evidence" value="ECO:0007669"/>
    <property type="project" value="UniProtKB-UniPathway"/>
</dbReference>
<comment type="pathway">
    <text evidence="2">Glycan biosynthesis; starch biosynthesis.</text>
</comment>
<dbReference type="EC" id="2.4.1.21" evidence="4"/>
<dbReference type="PANTHER" id="PTHR46083:SF5">
    <property type="entry name" value="STARCH SYNTHASE 3, CHLOROPLASTIC_AMYLOPLASTIC"/>
    <property type="match status" value="1"/>
</dbReference>
<evidence type="ECO:0000256" key="1">
    <source>
        <dbReference type="ARBA" id="ARBA00001478"/>
    </source>
</evidence>
<keyword evidence="13" id="KW-1185">Reference proteome</keyword>
<keyword evidence="7" id="KW-0750">Starch biosynthesis</keyword>
<keyword evidence="10" id="KW-0472">Membrane</keyword>
<evidence type="ECO:0000256" key="9">
    <source>
        <dbReference type="SAM" id="MobiDB-lite"/>
    </source>
</evidence>
<feature type="compositionally biased region" description="Low complexity" evidence="9">
    <location>
        <begin position="75"/>
        <end position="89"/>
    </location>
</feature>
<feature type="transmembrane region" description="Helical" evidence="10">
    <location>
        <begin position="36"/>
        <end position="55"/>
    </location>
</feature>
<evidence type="ECO:0000256" key="4">
    <source>
        <dbReference type="ARBA" id="ARBA00012588"/>
    </source>
</evidence>
<evidence type="ECO:0000256" key="6">
    <source>
        <dbReference type="ARBA" id="ARBA00022679"/>
    </source>
</evidence>
<dbReference type="STRING" id="3076.A0A2P6TK87"/>
<sequence>MFRRRGPAAADEDPLIISPFGSPGPVYAKARKGGPASMRMLAVAAATLLLCWALWTGRLELHLSPASARAPVVNGSSNSSGSSGSRTLGSHGGREGAAAAAGTQQQQLRQEMEPATPRHKRQLADGSWAPTLLVYVFSNTDPEYISNLRFFVKFGMAADDGVTYIVVVQETPGEAPPELPPLPPNARYLRHANECYDWGTIGWVFSSGVVNPEDYKYFIFMNSSVRGPFIPPYARGGTRWQDLFFDKLSDHVKLVGPTISCEGSPWQGNAAGEWRINPHVQSYVLATDKVGLDVWLRDGNVFKCWRSMWDVIWHGELGSSLALLTAGFNLDSFMMRYQGVDWLDQANWQCNKRANPYGEHYLDGVSLNPFEVLFVKVKERVLQNDWSFAVQAVKYTHWMEAQAAGKPDVASNAYRDDNKPFRTPRLAYLQARGPECFDWQYYLQQNQDLKHYTTKAELWSHFLRGGAYEGRAYRFTCPFEPQPPPNLARMEAVASSFSPAALERLARQKCLAHCANSRSDAERFRYRSWCERLHVEEATGVGFDRAWSEAAGFAFQFSPAAASGGAAPALQAVRLHGMGPKLLVSDRSTADQPTIRWRLRVKGNTAVEFGVIPAALEPTHTSLHKCQATPACSDHRAMGFCSQITAGSLLPLKAPVMRGTVLDVMACRGRLEVVLTYSPDAKEINWQNGQPVQKPYRGPSQLRFEQDFSADYDVRLAVTSWAKAHFEVLHTTPYTLDPEWAAAAMSAEAAQAATAASAPPAALQPEALEVAGFEMPEDEDPLLLGGMLQAFPAPQPPLAPEAGMAVADEQQLAAPAAAAAAEYDDEELLPTADEGVLAALMDDLPGAAEALFAALPGPPGDVAGPMPAAEPLAAPAAQAAAPSLLTTTAAVLPGPPGAGPAASAASSLCPSPSGDGPRTALGRKAPRRRQTVRAAASDEEAQRLAQENERLRQNLSKMLAALPPEQRAALEQQHAALREEARSAGLDIPALSAAQAAAAQRTAEPAAASPWESLADKLGVKARVEEGDSGEFVFRFGAADSETAVDPWPARQEAAAKEVEQHQPGVLAKGRESWLYFTVPEKPVAGAPVVIYFNRSQSETLMHANRLQLHPKYNCWEMAAPEGDRVDFNHEGRINRAEGVDYYRTQLVIPKDAYELNFVFSNGDGLYDNNGTQNYVMPVAGPMTRDLWLDTAPERAEAAWRAKKEEEARLAKEAAAAALAAKEEADRRKAADGVAEIKAQYENWREGAGTKLEGRWKMVPAAAQAGASVIIQYNRLGGPIKGFDIPLEQALTLKVGHNNWKGARDIQLKRVPSVKEDEEWWEALVPIPSDAAALNFVVSFFEHFDNNDRKDFKALVELPPKYKTVEAWADSLYDELLESIVLKRKEEEAVAAELERQRREKRLAAQDKAEAVRRKQMKHVLFTVPEVVEAGEEVTVYYNPNNSVLPGREKIYIKGGWNRWRHPRAYGPLEMTPPTEGDHFQATVTVPKDAYSMDFVFTDALEYGQYDSNGGLDYHLPVEGSVVEEPPLHVVHVAVEMAPICKVGGLGDVVTALGRAVQEQGHQVEVILPRYNFFSQSPLLGNTQYETEFDFGGCRVHVSTCMVEGLRCFFIQPQNGMFDGAVYQGYSDGQRFDFFCRAALEFLLRTGRQPDILHCHDWSTADIAKAYWTEYHHYGLWKPKVVFTIHNMDFGQIKLGEAAYYCQKFTTVSPSYAWEIGGHPAIAPNCGKLMGVRNGIDIDIWDPETDKFLPVGFTSENVVEGKAAARNELRKRLNMGSWGDKPMVGVVSRLTKQKGTHLIAHSCYRTIDRGGQFVLLGSAPDPRIQAEFDELKNQYGGQNAGFCFAFDEPLSHLIYAACDLILVPSMFEPCGLTQMIAMRYGAIPVVRQTGGLKDTVFDVDNDKARAAWEMEGSTDWQADGVDATNGFSFEGTDDGAMDYGLNRALDAYYNDRKWFHGLQKRVMEQDWSWNKPAHDYIQLYYSAME</sequence>
<accession>A0A2P6TK87</accession>
<dbReference type="Pfam" id="PF08323">
    <property type="entry name" value="Glyco_transf_5"/>
    <property type="match status" value="1"/>
</dbReference>
<feature type="domain" description="Carbohydrate binding module family 25" evidence="11">
    <location>
        <begin position="1086"/>
        <end position="1180"/>
    </location>
</feature>
<keyword evidence="6" id="KW-0808">Transferase</keyword>
<dbReference type="CDD" id="cd03791">
    <property type="entry name" value="GT5_Glycogen_synthase_DULL1-like"/>
    <property type="match status" value="1"/>
</dbReference>
<keyword evidence="5" id="KW-0328">Glycosyltransferase</keyword>
<organism evidence="12 13">
    <name type="scientific">Chlorella sorokiniana</name>
    <name type="common">Freshwater green alga</name>
    <dbReference type="NCBI Taxonomy" id="3076"/>
    <lineage>
        <taxon>Eukaryota</taxon>
        <taxon>Viridiplantae</taxon>
        <taxon>Chlorophyta</taxon>
        <taxon>core chlorophytes</taxon>
        <taxon>Trebouxiophyceae</taxon>
        <taxon>Chlorellales</taxon>
        <taxon>Chlorellaceae</taxon>
        <taxon>Chlorella clade</taxon>
        <taxon>Chlorella</taxon>
    </lineage>
</organism>
<dbReference type="InterPro" id="IPR005085">
    <property type="entry name" value="CBM25"/>
</dbReference>
<gene>
    <name evidence="12" type="ORF">C2E21_6500</name>
</gene>
<dbReference type="InterPro" id="IPR001296">
    <property type="entry name" value="Glyco_trans_1"/>
</dbReference>
<evidence type="ECO:0000259" key="11">
    <source>
        <dbReference type="SMART" id="SM01066"/>
    </source>
</evidence>
<evidence type="ECO:0000256" key="8">
    <source>
        <dbReference type="SAM" id="Coils"/>
    </source>
</evidence>